<evidence type="ECO:0000313" key="2">
    <source>
        <dbReference type="Proteomes" id="UP000019024"/>
    </source>
</evidence>
<name>W0JUL3_9EURY</name>
<dbReference type="RefSeq" id="WP_049951654.1">
    <property type="nucleotide sequence ID" value="NZ_CP007055.1"/>
</dbReference>
<dbReference type="KEGG" id="hlr:HALLA_05830"/>
<reference evidence="1 2" key="1">
    <citation type="submission" date="2014-01" db="EMBL/GenBank/DDBJ databases">
        <authorList>
            <consortium name="DOE Joint Genome Institute"/>
            <person name="Anderson I."/>
            <person name="Huntemann M."/>
            <person name="Han J."/>
            <person name="Chen A."/>
            <person name="Kyrpides N."/>
            <person name="Mavromatis K."/>
            <person name="Markowitz V."/>
            <person name="Palaniappan K."/>
            <person name="Ivanova N."/>
            <person name="Schaumberg A."/>
            <person name="Pati A."/>
            <person name="Liolios K."/>
            <person name="Nordberg H.P."/>
            <person name="Cantor M.N."/>
            <person name="Hua S.X."/>
            <person name="Woyke T."/>
        </authorList>
    </citation>
    <scope>NUCLEOTIDE SEQUENCE [LARGE SCALE GENOMIC DNA]</scope>
    <source>
        <strain evidence="1 2">XH-48</strain>
    </source>
</reference>
<organism evidence="1 2">
    <name type="scientific">Halostagnicola larsenii XH-48</name>
    <dbReference type="NCBI Taxonomy" id="797299"/>
    <lineage>
        <taxon>Archaea</taxon>
        <taxon>Methanobacteriati</taxon>
        <taxon>Methanobacteriota</taxon>
        <taxon>Stenosarchaea group</taxon>
        <taxon>Halobacteria</taxon>
        <taxon>Halobacteriales</taxon>
        <taxon>Natrialbaceae</taxon>
        <taxon>Halostagnicola</taxon>
    </lineage>
</organism>
<proteinExistence type="predicted"/>
<dbReference type="Proteomes" id="UP000019024">
    <property type="component" value="Chromosome"/>
</dbReference>
<dbReference type="AlphaFoldDB" id="W0JUL3"/>
<gene>
    <name evidence="1" type="ORF">HALLA_05830</name>
</gene>
<dbReference type="HOGENOM" id="CLU_2911382_0_0_2"/>
<accession>W0JUL3</accession>
<keyword evidence="2" id="KW-1185">Reference proteome</keyword>
<dbReference type="EMBL" id="CP007055">
    <property type="protein sequence ID" value="AHG00733.1"/>
    <property type="molecule type" value="Genomic_DNA"/>
</dbReference>
<protein>
    <submittedName>
        <fullName evidence="1">Uncharacterized protein</fullName>
    </submittedName>
</protein>
<dbReference type="GeneID" id="25144019"/>
<evidence type="ECO:0000313" key="1">
    <source>
        <dbReference type="EMBL" id="AHG00733.1"/>
    </source>
</evidence>
<sequence length="61" mass="6836">MLTGEVLEFDADERVTEDLNINEGLIRQPPDTPGVPENGGRFVETLESGYREDTVDETGRR</sequence>